<sequence length="154" mass="18327">MKSIRFAKFSILIFICLTACGCSFSFNQKKPYIFYYTNELSKNFHTEKQIKASLIDTSYYKNHNLSSDEINDFYNFLSALRKHNYIKRPKDLPNKPLYRLFFTFSKNKYVLDVYNEKYASIYPWDGSYEKDFLNISDIPASINPYSLCKYAIPR</sequence>
<protein>
    <submittedName>
        <fullName evidence="2">DUF4883 family protein</fullName>
    </submittedName>
</protein>
<dbReference type="Gene3D" id="3.30.1490.410">
    <property type="entry name" value="Uncharacterised protein PF16224, DUF4883"/>
    <property type="match status" value="1"/>
</dbReference>
<dbReference type="PROSITE" id="PS51257">
    <property type="entry name" value="PROKAR_LIPOPROTEIN"/>
    <property type="match status" value="1"/>
</dbReference>
<name>A0ABW8TJC6_9CLOT</name>
<dbReference type="Pfam" id="PF16224">
    <property type="entry name" value="DUF4883"/>
    <property type="match status" value="1"/>
</dbReference>
<evidence type="ECO:0000313" key="3">
    <source>
        <dbReference type="Proteomes" id="UP001623592"/>
    </source>
</evidence>
<dbReference type="Proteomes" id="UP001623592">
    <property type="component" value="Unassembled WGS sequence"/>
</dbReference>
<feature type="signal peptide" evidence="1">
    <location>
        <begin position="1"/>
        <end position="21"/>
    </location>
</feature>
<keyword evidence="3" id="KW-1185">Reference proteome</keyword>
<feature type="chain" id="PRO_5047424815" evidence="1">
    <location>
        <begin position="22"/>
        <end position="154"/>
    </location>
</feature>
<accession>A0ABW8TJC6</accession>
<evidence type="ECO:0000313" key="2">
    <source>
        <dbReference type="EMBL" id="MFL0252341.1"/>
    </source>
</evidence>
<reference evidence="2 3" key="1">
    <citation type="submission" date="2024-11" db="EMBL/GenBank/DDBJ databases">
        <authorList>
            <person name="Heng Y.C."/>
            <person name="Lim A.C.H."/>
            <person name="Lee J.K.Y."/>
            <person name="Kittelmann S."/>
        </authorList>
    </citation>
    <scope>NUCLEOTIDE SEQUENCE [LARGE SCALE GENOMIC DNA]</scope>
    <source>
        <strain evidence="2 3">WILCCON 0114</strain>
    </source>
</reference>
<proteinExistence type="predicted"/>
<organism evidence="2 3">
    <name type="scientific">Clostridium neuense</name>
    <dbReference type="NCBI Taxonomy" id="1728934"/>
    <lineage>
        <taxon>Bacteria</taxon>
        <taxon>Bacillati</taxon>
        <taxon>Bacillota</taxon>
        <taxon>Clostridia</taxon>
        <taxon>Eubacteriales</taxon>
        <taxon>Clostridiaceae</taxon>
        <taxon>Clostridium</taxon>
    </lineage>
</organism>
<dbReference type="RefSeq" id="WP_406788999.1">
    <property type="nucleotide sequence ID" value="NZ_JBJIAA010000016.1"/>
</dbReference>
<dbReference type="InterPro" id="IPR032619">
    <property type="entry name" value="DUF4883"/>
</dbReference>
<gene>
    <name evidence="2" type="ORF">ACJDT4_18165</name>
</gene>
<dbReference type="CDD" id="cd15786">
    <property type="entry name" value="CPF_1278_like"/>
    <property type="match status" value="1"/>
</dbReference>
<comment type="caution">
    <text evidence="2">The sequence shown here is derived from an EMBL/GenBank/DDBJ whole genome shotgun (WGS) entry which is preliminary data.</text>
</comment>
<evidence type="ECO:0000256" key="1">
    <source>
        <dbReference type="SAM" id="SignalP"/>
    </source>
</evidence>
<keyword evidence="1" id="KW-0732">Signal</keyword>
<dbReference type="EMBL" id="JBJIAA010000016">
    <property type="protein sequence ID" value="MFL0252341.1"/>
    <property type="molecule type" value="Genomic_DNA"/>
</dbReference>